<reference evidence="2 3" key="1">
    <citation type="submission" date="2019-06" db="EMBL/GenBank/DDBJ databases">
        <title>Sequencing the genomes of 1000 actinobacteria strains.</title>
        <authorList>
            <person name="Klenk H.-P."/>
        </authorList>
    </citation>
    <scope>NUCLEOTIDE SEQUENCE [LARGE SCALE GENOMIC DNA]</scope>
    <source>
        <strain evidence="2 3">DSM 19560</strain>
    </source>
</reference>
<accession>A0A561EBE2</accession>
<protein>
    <submittedName>
        <fullName evidence="2">B12 binding protein</fullName>
    </submittedName>
</protein>
<sequence>MIEMMGTIQATPVSAEIVLETRNDVFDAILGLDGDLLHHDLVAYHDRFGSDSLVADVLIPVLRNVGDMWEQGQLGVLHEHHASGIIRSVIGTIRRPAFSTSAAGNVVVLACPPRELHDLPNHLFSLMLLDRGLAPVVLGANTPWKALTAALHSTGAVSCVLSGVNPVLIHRYPLLSRLASITPIHLAGPLGDGVEVAGVHRLSDDWRAAADDIAAVKVGVTAAALLTPVPAQPPTAG</sequence>
<dbReference type="InterPro" id="IPR036594">
    <property type="entry name" value="Meth_synthase_dom"/>
</dbReference>
<name>A0A561EBE2_9MICO</name>
<dbReference type="OrthoDB" id="9800334at2"/>
<feature type="domain" description="B12-binding N-terminal" evidence="1">
    <location>
        <begin position="23"/>
        <end position="92"/>
    </location>
</feature>
<dbReference type="AlphaFoldDB" id="A0A561EBE2"/>
<dbReference type="SUPFAM" id="SSF52242">
    <property type="entry name" value="Cobalamin (vitamin B12)-binding domain"/>
    <property type="match status" value="1"/>
</dbReference>
<dbReference type="InterPro" id="IPR003759">
    <property type="entry name" value="Cbl-bd_cap"/>
</dbReference>
<keyword evidence="3" id="KW-1185">Reference proteome</keyword>
<dbReference type="InterPro" id="IPR036724">
    <property type="entry name" value="Cobalamin-bd_sf"/>
</dbReference>
<gene>
    <name evidence="2" type="ORF">BKA23_1729</name>
</gene>
<evidence type="ECO:0000259" key="1">
    <source>
        <dbReference type="Pfam" id="PF02607"/>
    </source>
</evidence>
<dbReference type="Pfam" id="PF02607">
    <property type="entry name" value="B12-binding_2"/>
    <property type="match status" value="1"/>
</dbReference>
<comment type="caution">
    <text evidence="2">The sequence shown here is derived from an EMBL/GenBank/DDBJ whole genome shotgun (WGS) entry which is preliminary data.</text>
</comment>
<dbReference type="Gene3D" id="1.10.1240.10">
    <property type="entry name" value="Methionine synthase domain"/>
    <property type="match status" value="1"/>
</dbReference>
<organism evidence="2 3">
    <name type="scientific">Rudaeicoccus suwonensis</name>
    <dbReference type="NCBI Taxonomy" id="657409"/>
    <lineage>
        <taxon>Bacteria</taxon>
        <taxon>Bacillati</taxon>
        <taxon>Actinomycetota</taxon>
        <taxon>Actinomycetes</taxon>
        <taxon>Micrococcales</taxon>
        <taxon>Dermacoccaceae</taxon>
        <taxon>Rudaeicoccus</taxon>
    </lineage>
</organism>
<evidence type="ECO:0000313" key="2">
    <source>
        <dbReference type="EMBL" id="TWE12907.1"/>
    </source>
</evidence>
<dbReference type="EMBL" id="VIVQ01000001">
    <property type="protein sequence ID" value="TWE12907.1"/>
    <property type="molecule type" value="Genomic_DNA"/>
</dbReference>
<evidence type="ECO:0000313" key="3">
    <source>
        <dbReference type="Proteomes" id="UP000318297"/>
    </source>
</evidence>
<dbReference type="Gene3D" id="3.40.50.280">
    <property type="entry name" value="Cobalamin-binding domain"/>
    <property type="match status" value="1"/>
</dbReference>
<dbReference type="GO" id="GO:0046872">
    <property type="term" value="F:metal ion binding"/>
    <property type="evidence" value="ECO:0007669"/>
    <property type="project" value="InterPro"/>
</dbReference>
<dbReference type="GO" id="GO:0031419">
    <property type="term" value="F:cobalamin binding"/>
    <property type="evidence" value="ECO:0007669"/>
    <property type="project" value="InterPro"/>
</dbReference>
<proteinExistence type="predicted"/>
<dbReference type="Proteomes" id="UP000318297">
    <property type="component" value="Unassembled WGS sequence"/>
</dbReference>